<dbReference type="AlphaFoldDB" id="A0A0E9UIF5"/>
<dbReference type="EMBL" id="GBXM01042928">
    <property type="protein sequence ID" value="JAH65649.1"/>
    <property type="molecule type" value="Transcribed_RNA"/>
</dbReference>
<evidence type="ECO:0000313" key="1">
    <source>
        <dbReference type="EMBL" id="JAH65649.1"/>
    </source>
</evidence>
<proteinExistence type="predicted"/>
<protein>
    <submittedName>
        <fullName evidence="1">Uncharacterized protein</fullName>
    </submittedName>
</protein>
<name>A0A0E9UIF5_ANGAN</name>
<reference evidence="1" key="1">
    <citation type="submission" date="2014-11" db="EMBL/GenBank/DDBJ databases">
        <authorList>
            <person name="Amaro Gonzalez C."/>
        </authorList>
    </citation>
    <scope>NUCLEOTIDE SEQUENCE</scope>
</reference>
<organism evidence="1">
    <name type="scientific">Anguilla anguilla</name>
    <name type="common">European freshwater eel</name>
    <name type="synonym">Muraena anguilla</name>
    <dbReference type="NCBI Taxonomy" id="7936"/>
    <lineage>
        <taxon>Eukaryota</taxon>
        <taxon>Metazoa</taxon>
        <taxon>Chordata</taxon>
        <taxon>Craniata</taxon>
        <taxon>Vertebrata</taxon>
        <taxon>Euteleostomi</taxon>
        <taxon>Actinopterygii</taxon>
        <taxon>Neopterygii</taxon>
        <taxon>Teleostei</taxon>
        <taxon>Anguilliformes</taxon>
        <taxon>Anguillidae</taxon>
        <taxon>Anguilla</taxon>
    </lineage>
</organism>
<accession>A0A0E9UIF5</accession>
<sequence>MADRLQLQLLIQESVDTHSSSLKHMVLPDASFHIAQDS</sequence>
<reference evidence="1" key="2">
    <citation type="journal article" date="2015" name="Fish Shellfish Immunol.">
        <title>Early steps in the European eel (Anguilla anguilla)-Vibrio vulnificus interaction in the gills: Role of the RtxA13 toxin.</title>
        <authorList>
            <person name="Callol A."/>
            <person name="Pajuelo D."/>
            <person name="Ebbesson L."/>
            <person name="Teles M."/>
            <person name="MacKenzie S."/>
            <person name="Amaro C."/>
        </authorList>
    </citation>
    <scope>NUCLEOTIDE SEQUENCE</scope>
</reference>